<comment type="caution">
    <text evidence="1">The sequence shown here is derived from an EMBL/GenBank/DDBJ whole genome shotgun (WGS) entry which is preliminary data.</text>
</comment>
<evidence type="ECO:0000313" key="1">
    <source>
        <dbReference type="EMBL" id="MBO8431134.1"/>
    </source>
</evidence>
<proteinExistence type="predicted"/>
<evidence type="ECO:0000313" key="2">
    <source>
        <dbReference type="Proteomes" id="UP000823632"/>
    </source>
</evidence>
<reference evidence="1" key="1">
    <citation type="submission" date="2020-10" db="EMBL/GenBank/DDBJ databases">
        <authorList>
            <person name="Gilroy R."/>
        </authorList>
    </citation>
    <scope>NUCLEOTIDE SEQUENCE</scope>
    <source>
        <strain evidence="1">10192</strain>
    </source>
</reference>
<dbReference type="InterPro" id="IPR011048">
    <property type="entry name" value="Haem_d1_sf"/>
</dbReference>
<dbReference type="AlphaFoldDB" id="A0A9D9GZZ4"/>
<dbReference type="EMBL" id="JADIND010000155">
    <property type="protein sequence ID" value="MBO8431134.1"/>
    <property type="molecule type" value="Genomic_DNA"/>
</dbReference>
<organism evidence="1 2">
    <name type="scientific">Candidatus Scatousia excrementipullorum</name>
    <dbReference type="NCBI Taxonomy" id="2840936"/>
    <lineage>
        <taxon>Bacteria</taxon>
        <taxon>Candidatus Scatousia</taxon>
    </lineage>
</organism>
<sequence length="506" mass="58184">MEVSYYDLSGGINMALTKTELGLDTKKVYWTDSENIEILQNRGIVKQKGNTLFLELPDEESVTGMCEMKHDKVLKLVITTSSGKIYVYNQNTKKLQLLDKTLNGKMPVFAKFLDGVLISGQSDSLFYIKNNENNDVEECNLKDSEGNPVYSNVIGIYKGRVWVADNSTIYYSALGTYNDFTTEGDAGYIRNFHTNTDTITALYTYKDYLAIYKKNAVYLLTGISGEDFAVTQFADKGAVSSRGIVNVENKQYFLSSGIYALEQVGELNQIQLGSEISRNINPEFDNFNKSSMDNAFALHYETKNQVWFFFPYIDDDYFHTIWINDYVNKAWYKRKIPQNITTACIFDDYILTADTKGKIYREDYGTTFNGEPVEFMWKSPFLALNSAHKRKIIDEFYFILDASYDNDFNFSVYKDYDSEYSDDNEKIYAIHYEHLIWADENTSDLLPCHWAEDDETFPIWSISSDTLEKAEISESNYSVQLCIEGSEQTSSCAIIGLQFREIYNDD</sequence>
<dbReference type="SUPFAM" id="SSF51004">
    <property type="entry name" value="C-terminal (heme d1) domain of cytochrome cd1-nitrite reductase"/>
    <property type="match status" value="1"/>
</dbReference>
<dbReference type="Proteomes" id="UP000823632">
    <property type="component" value="Unassembled WGS sequence"/>
</dbReference>
<protein>
    <submittedName>
        <fullName evidence="1">Uncharacterized protein</fullName>
    </submittedName>
</protein>
<gene>
    <name evidence="1" type="ORF">IAC76_07070</name>
</gene>
<name>A0A9D9GZZ4_9BACT</name>
<reference evidence="1" key="2">
    <citation type="journal article" date="2021" name="PeerJ">
        <title>Extensive microbial diversity within the chicken gut microbiome revealed by metagenomics and culture.</title>
        <authorList>
            <person name="Gilroy R."/>
            <person name="Ravi A."/>
            <person name="Getino M."/>
            <person name="Pursley I."/>
            <person name="Horton D.L."/>
            <person name="Alikhan N.F."/>
            <person name="Baker D."/>
            <person name="Gharbi K."/>
            <person name="Hall N."/>
            <person name="Watson M."/>
            <person name="Adriaenssens E.M."/>
            <person name="Foster-Nyarko E."/>
            <person name="Jarju S."/>
            <person name="Secka A."/>
            <person name="Antonio M."/>
            <person name="Oren A."/>
            <person name="Chaudhuri R.R."/>
            <person name="La Ragione R."/>
            <person name="Hildebrand F."/>
            <person name="Pallen M.J."/>
        </authorList>
    </citation>
    <scope>NUCLEOTIDE SEQUENCE</scope>
    <source>
        <strain evidence="1">10192</strain>
    </source>
</reference>
<accession>A0A9D9GZZ4</accession>